<dbReference type="GO" id="GO:0016020">
    <property type="term" value="C:membrane"/>
    <property type="evidence" value="ECO:0007669"/>
    <property type="project" value="UniProtKB-SubCell"/>
</dbReference>
<sequence length="500" mass="57016">MKLSVQNSRIVLSIICQLYILLFVYAAVSKLLDFENFQVQLGQSPLLSSFAGSVAYVVPTLELIICGFLLSSRWRIIGLFAAYGLMVMFTAYIYIILNYSSFIPCSCGGILEDLSWNQHMFFNGVFIVLSVMAILLNNPEQNGKKYILLGIGGFFSIGLIATLFYMSENIMHHHNNFTRRFPHFPAVMDKEMDLQSDSYYFAGSDSGKIYLGNYTAPLQILEIDSTLKTKTIHRIKLDRMNLPFTAIQIKILAPYFYVVDGNVPCVFKGKISNWKASYVMRGDPYFSQFVPTDSSKIAFRTILKKTKTNTLGLFNLKDTTVIKFEPKLIQKQIDGVFDTDGQTLYDNQSKRLVYVYTYRNQFIVTDVNLKFQYRGNTIDTTAHAKLKVVTISSSGETKLAAPPLLVNKTSAVHNNLLFVASNLPGKYESLVMWKKASIIDLYNLDNRAYLLSFYIYDNDNKKMRSFCLEGNYLYALIGEKLISYKLRKSVTKNYQNEIIL</sequence>
<dbReference type="AlphaFoldDB" id="A0A1G8H6P7"/>
<gene>
    <name evidence="7" type="ORF">SAMN04488062_12043</name>
</gene>
<protein>
    <submittedName>
        <fullName evidence="7">Methylamine utilisation protein MauE</fullName>
    </submittedName>
</protein>
<feature type="transmembrane region" description="Helical" evidence="5">
    <location>
        <begin position="77"/>
        <end position="100"/>
    </location>
</feature>
<feature type="transmembrane region" description="Helical" evidence="5">
    <location>
        <begin position="146"/>
        <end position="166"/>
    </location>
</feature>
<dbReference type="RefSeq" id="WP_091258965.1">
    <property type="nucleotide sequence ID" value="NZ_FNDB01000020.1"/>
</dbReference>
<dbReference type="Pfam" id="PF07291">
    <property type="entry name" value="MauE"/>
    <property type="match status" value="1"/>
</dbReference>
<keyword evidence="2 5" id="KW-0812">Transmembrane</keyword>
<organism evidence="7 8">
    <name type="scientific">Flavobacterium omnivorum</name>
    <dbReference type="NCBI Taxonomy" id="178355"/>
    <lineage>
        <taxon>Bacteria</taxon>
        <taxon>Pseudomonadati</taxon>
        <taxon>Bacteroidota</taxon>
        <taxon>Flavobacteriia</taxon>
        <taxon>Flavobacteriales</taxon>
        <taxon>Flavobacteriaceae</taxon>
        <taxon>Flavobacterium</taxon>
    </lineage>
</organism>
<evidence type="ECO:0000256" key="2">
    <source>
        <dbReference type="ARBA" id="ARBA00022692"/>
    </source>
</evidence>
<evidence type="ECO:0000256" key="4">
    <source>
        <dbReference type="ARBA" id="ARBA00023136"/>
    </source>
</evidence>
<dbReference type="InterPro" id="IPR009908">
    <property type="entry name" value="Methylamine_util_MauE"/>
</dbReference>
<feature type="transmembrane region" description="Helical" evidence="5">
    <location>
        <begin position="50"/>
        <end position="70"/>
    </location>
</feature>
<keyword evidence="3 5" id="KW-1133">Transmembrane helix</keyword>
<comment type="subcellular location">
    <subcellularLocation>
        <location evidence="1">Membrane</location>
        <topology evidence="1">Multi-pass membrane protein</topology>
    </subcellularLocation>
</comment>
<evidence type="ECO:0000256" key="5">
    <source>
        <dbReference type="SAM" id="Phobius"/>
    </source>
</evidence>
<dbReference type="Proteomes" id="UP000199274">
    <property type="component" value="Unassembled WGS sequence"/>
</dbReference>
<dbReference type="OrthoDB" id="673785at2"/>
<feature type="domain" description="Methylamine utilisation protein MauE" evidence="6">
    <location>
        <begin position="10"/>
        <end position="135"/>
    </location>
</feature>
<dbReference type="UniPathway" id="UPA00895"/>
<evidence type="ECO:0000256" key="3">
    <source>
        <dbReference type="ARBA" id="ARBA00022989"/>
    </source>
</evidence>
<evidence type="ECO:0000313" key="7">
    <source>
        <dbReference type="EMBL" id="SDI02296.1"/>
    </source>
</evidence>
<evidence type="ECO:0000313" key="8">
    <source>
        <dbReference type="Proteomes" id="UP000199274"/>
    </source>
</evidence>
<proteinExistence type="predicted"/>
<reference evidence="8" key="1">
    <citation type="submission" date="2016-10" db="EMBL/GenBank/DDBJ databases">
        <authorList>
            <person name="Varghese N."/>
            <person name="Submissions S."/>
        </authorList>
    </citation>
    <scope>NUCLEOTIDE SEQUENCE [LARGE SCALE GENOMIC DNA]</scope>
    <source>
        <strain evidence="8">CGMCC 1.2747</strain>
    </source>
</reference>
<feature type="transmembrane region" description="Helical" evidence="5">
    <location>
        <begin position="120"/>
        <end position="139"/>
    </location>
</feature>
<evidence type="ECO:0000256" key="1">
    <source>
        <dbReference type="ARBA" id="ARBA00004141"/>
    </source>
</evidence>
<dbReference type="GO" id="GO:0030416">
    <property type="term" value="P:methylamine metabolic process"/>
    <property type="evidence" value="ECO:0007669"/>
    <property type="project" value="InterPro"/>
</dbReference>
<dbReference type="STRING" id="178355.SAMN04488062_12043"/>
<keyword evidence="4 5" id="KW-0472">Membrane</keyword>
<accession>A0A1G8H6P7</accession>
<evidence type="ECO:0000259" key="6">
    <source>
        <dbReference type="Pfam" id="PF07291"/>
    </source>
</evidence>
<keyword evidence="8" id="KW-1185">Reference proteome</keyword>
<dbReference type="EMBL" id="FNDB01000020">
    <property type="protein sequence ID" value="SDI02296.1"/>
    <property type="molecule type" value="Genomic_DNA"/>
</dbReference>
<name>A0A1G8H6P7_9FLAO</name>